<sequence>MRRYIALLVEIHEFLTLFSTYLSTHLLLPLAPSYLLSLLPPQTTPAPLPSDGSAAACVCLSVTLGRLCDVRPSSRHHSDRAASRATFSLLLLSPYLPSLCLFVDGSHLRRRVSVSWEYIYTPWCSEEGGREAGREEEGAGVMGVCLCG</sequence>
<name>A0A5B7I7S7_PORTR</name>
<accession>A0A5B7I7S7</accession>
<dbReference type="Proteomes" id="UP000324222">
    <property type="component" value="Unassembled WGS sequence"/>
</dbReference>
<comment type="caution">
    <text evidence="1">The sequence shown here is derived from an EMBL/GenBank/DDBJ whole genome shotgun (WGS) entry which is preliminary data.</text>
</comment>
<gene>
    <name evidence="1" type="ORF">E2C01_075163</name>
</gene>
<protein>
    <submittedName>
        <fullName evidence="1">Uncharacterized protein</fullName>
    </submittedName>
</protein>
<evidence type="ECO:0000313" key="1">
    <source>
        <dbReference type="EMBL" id="MPC80580.1"/>
    </source>
</evidence>
<dbReference type="AlphaFoldDB" id="A0A5B7I7S7"/>
<proteinExistence type="predicted"/>
<reference evidence="1 2" key="1">
    <citation type="submission" date="2019-05" db="EMBL/GenBank/DDBJ databases">
        <title>Another draft genome of Portunus trituberculatus and its Hox gene families provides insights of decapod evolution.</title>
        <authorList>
            <person name="Jeong J.-H."/>
            <person name="Song I."/>
            <person name="Kim S."/>
            <person name="Choi T."/>
            <person name="Kim D."/>
            <person name="Ryu S."/>
            <person name="Kim W."/>
        </authorList>
    </citation>
    <scope>NUCLEOTIDE SEQUENCE [LARGE SCALE GENOMIC DNA]</scope>
    <source>
        <tissue evidence="1">Muscle</tissue>
    </source>
</reference>
<evidence type="ECO:0000313" key="2">
    <source>
        <dbReference type="Proteomes" id="UP000324222"/>
    </source>
</evidence>
<keyword evidence="2" id="KW-1185">Reference proteome</keyword>
<organism evidence="1 2">
    <name type="scientific">Portunus trituberculatus</name>
    <name type="common">Swimming crab</name>
    <name type="synonym">Neptunus trituberculatus</name>
    <dbReference type="NCBI Taxonomy" id="210409"/>
    <lineage>
        <taxon>Eukaryota</taxon>
        <taxon>Metazoa</taxon>
        <taxon>Ecdysozoa</taxon>
        <taxon>Arthropoda</taxon>
        <taxon>Crustacea</taxon>
        <taxon>Multicrustacea</taxon>
        <taxon>Malacostraca</taxon>
        <taxon>Eumalacostraca</taxon>
        <taxon>Eucarida</taxon>
        <taxon>Decapoda</taxon>
        <taxon>Pleocyemata</taxon>
        <taxon>Brachyura</taxon>
        <taxon>Eubrachyura</taxon>
        <taxon>Portunoidea</taxon>
        <taxon>Portunidae</taxon>
        <taxon>Portuninae</taxon>
        <taxon>Portunus</taxon>
    </lineage>
</organism>
<dbReference type="EMBL" id="VSRR010054441">
    <property type="protein sequence ID" value="MPC80580.1"/>
    <property type="molecule type" value="Genomic_DNA"/>
</dbReference>